<dbReference type="Pfam" id="PF01297">
    <property type="entry name" value="ZnuA"/>
    <property type="match status" value="1"/>
</dbReference>
<protein>
    <submittedName>
        <fullName evidence="7">Zinc ABC transporter solute-binding protein</fullName>
    </submittedName>
</protein>
<feature type="compositionally biased region" description="Low complexity" evidence="5">
    <location>
        <begin position="152"/>
        <end position="167"/>
    </location>
</feature>
<dbReference type="PROSITE" id="PS51257">
    <property type="entry name" value="PROKAR_LIPOPROTEIN"/>
    <property type="match status" value="1"/>
</dbReference>
<evidence type="ECO:0000256" key="4">
    <source>
        <dbReference type="ARBA" id="ARBA00022729"/>
    </source>
</evidence>
<feature type="region of interest" description="Disordered" evidence="5">
    <location>
        <begin position="124"/>
        <end position="189"/>
    </location>
</feature>
<organism evidence="7 8">
    <name type="scientific">Microbacterium salsuginis</name>
    <dbReference type="NCBI Taxonomy" id="2722803"/>
    <lineage>
        <taxon>Bacteria</taxon>
        <taxon>Bacillati</taxon>
        <taxon>Actinomycetota</taxon>
        <taxon>Actinomycetes</taxon>
        <taxon>Micrococcales</taxon>
        <taxon>Microbacteriaceae</taxon>
        <taxon>Microbacterium</taxon>
    </lineage>
</organism>
<feature type="signal peptide" evidence="6">
    <location>
        <begin position="1"/>
        <end position="22"/>
    </location>
</feature>
<dbReference type="InterPro" id="IPR050492">
    <property type="entry name" value="Bact_metal-bind_prot9"/>
</dbReference>
<dbReference type="EMBL" id="JABACI010000004">
    <property type="protein sequence ID" value="NLP84786.1"/>
    <property type="molecule type" value="Genomic_DNA"/>
</dbReference>
<keyword evidence="2" id="KW-0813">Transport</keyword>
<evidence type="ECO:0000313" key="8">
    <source>
        <dbReference type="Proteomes" id="UP001429745"/>
    </source>
</evidence>
<comment type="caution">
    <text evidence="7">The sequence shown here is derived from an EMBL/GenBank/DDBJ whole genome shotgun (WGS) entry which is preliminary data.</text>
</comment>
<feature type="compositionally biased region" description="Basic and acidic residues" evidence="5">
    <location>
        <begin position="124"/>
        <end position="138"/>
    </location>
</feature>
<feature type="chain" id="PRO_5045461054" evidence="6">
    <location>
        <begin position="23"/>
        <end position="368"/>
    </location>
</feature>
<keyword evidence="3" id="KW-0479">Metal-binding</keyword>
<accession>A0ABX1KHC7</accession>
<evidence type="ECO:0000256" key="1">
    <source>
        <dbReference type="ARBA" id="ARBA00004196"/>
    </source>
</evidence>
<name>A0ABX1KHC7_9MICO</name>
<dbReference type="SUPFAM" id="SSF53807">
    <property type="entry name" value="Helical backbone' metal receptor"/>
    <property type="match status" value="1"/>
</dbReference>
<evidence type="ECO:0000313" key="7">
    <source>
        <dbReference type="EMBL" id="NLP84786.1"/>
    </source>
</evidence>
<feature type="compositionally biased region" description="Basic and acidic residues" evidence="5">
    <location>
        <begin position="178"/>
        <end position="189"/>
    </location>
</feature>
<keyword evidence="4 6" id="KW-0732">Signal</keyword>
<proteinExistence type="predicted"/>
<evidence type="ECO:0000256" key="5">
    <source>
        <dbReference type="SAM" id="MobiDB-lite"/>
    </source>
</evidence>
<evidence type="ECO:0000256" key="2">
    <source>
        <dbReference type="ARBA" id="ARBA00022448"/>
    </source>
</evidence>
<dbReference type="InterPro" id="IPR006127">
    <property type="entry name" value="ZnuA-like"/>
</dbReference>
<evidence type="ECO:0000256" key="6">
    <source>
        <dbReference type="SAM" id="SignalP"/>
    </source>
</evidence>
<keyword evidence="8" id="KW-1185">Reference proteome</keyword>
<evidence type="ECO:0000256" key="3">
    <source>
        <dbReference type="ARBA" id="ARBA00022723"/>
    </source>
</evidence>
<reference evidence="7 8" key="1">
    <citation type="submission" date="2020-04" db="EMBL/GenBank/DDBJ databases">
        <title>CFH 90308 Microbacterium sp.</title>
        <authorList>
            <person name="Nie G."/>
            <person name="Ming H."/>
            <person name="Xia T."/>
        </authorList>
    </citation>
    <scope>NUCLEOTIDE SEQUENCE [LARGE SCALE GENOMIC DNA]</scope>
    <source>
        <strain evidence="7 8">CFH 90308</strain>
    </source>
</reference>
<dbReference type="Gene3D" id="3.40.50.1980">
    <property type="entry name" value="Nitrogenase molybdenum iron protein domain"/>
    <property type="match status" value="3"/>
</dbReference>
<gene>
    <name evidence="7" type="ORF">HF576_13085</name>
</gene>
<comment type="subcellular location">
    <subcellularLocation>
        <location evidence="1">Cell envelope</location>
    </subcellularLocation>
</comment>
<dbReference type="PANTHER" id="PTHR42953:SF1">
    <property type="entry name" value="METAL-BINDING PROTEIN HI_0362-RELATED"/>
    <property type="match status" value="1"/>
</dbReference>
<sequence length="368" mass="37857">MTPNRRSLTLLGLAAASVVTLAGCAGTPAAGGESDGRLSVVASTNVYGQLAEQIGGDLVEVTSIVTSDSQDPHSFEPSARDQLTVSDADLIIENGGGYDSFIDALIESSGSEAHVITAVEFSHDWPENAGHEDEHADEEHTDETVPTPPPGAAGASPGASGRVGPAATDEHAEDEAADGEHAEEGHDHDHEHVEGFNEHVWYDPHTIAHVGEAIAEELGELSPDDASTFTANAEALYAEIEGLEGSLGEIASAHQGAQIFVTEPVPAYLAAAAGLENVTPEAFSEAVEEGQDVAPATLLEALGLIESGDVGVVITNTQTGGAETTQIVDAAEAGGIPVIAFSETLPEGQTYISWMQANIEALSAALDE</sequence>
<dbReference type="PANTHER" id="PTHR42953">
    <property type="entry name" value="HIGH-AFFINITY ZINC UPTAKE SYSTEM PROTEIN ZNUA-RELATED"/>
    <property type="match status" value="1"/>
</dbReference>
<dbReference type="Proteomes" id="UP001429745">
    <property type="component" value="Unassembled WGS sequence"/>
</dbReference>
<dbReference type="RefSeq" id="WP_168913255.1">
    <property type="nucleotide sequence ID" value="NZ_JABACI010000004.1"/>
</dbReference>